<evidence type="ECO:0000313" key="2">
    <source>
        <dbReference type="Proteomes" id="UP000246050"/>
    </source>
</evidence>
<evidence type="ECO:0000313" key="1">
    <source>
        <dbReference type="EMBL" id="PWR14381.1"/>
    </source>
</evidence>
<dbReference type="Proteomes" id="UP000246050">
    <property type="component" value="Unassembled WGS sequence"/>
</dbReference>
<protein>
    <submittedName>
        <fullName evidence="1">Uncharacterized protein</fullName>
    </submittedName>
</protein>
<organism evidence="1 2">
    <name type="scientific">Micromonospora sicca</name>
    <dbReference type="NCBI Taxonomy" id="2202420"/>
    <lineage>
        <taxon>Bacteria</taxon>
        <taxon>Bacillati</taxon>
        <taxon>Actinomycetota</taxon>
        <taxon>Actinomycetes</taxon>
        <taxon>Micromonosporales</taxon>
        <taxon>Micromonosporaceae</taxon>
        <taxon>Micromonospora</taxon>
    </lineage>
</organism>
<name>A0A317DIB8_9ACTN</name>
<gene>
    <name evidence="1" type="ORF">DKT69_16455</name>
</gene>
<dbReference type="AlphaFoldDB" id="A0A317DIB8"/>
<dbReference type="EMBL" id="QGKS01000235">
    <property type="protein sequence ID" value="PWR14381.1"/>
    <property type="molecule type" value="Genomic_DNA"/>
</dbReference>
<dbReference type="OrthoDB" id="9778870at2"/>
<comment type="caution">
    <text evidence="1">The sequence shown here is derived from an EMBL/GenBank/DDBJ whole genome shotgun (WGS) entry which is preliminary data.</text>
</comment>
<accession>A0A317DIB8</accession>
<sequence length="45" mass="5022">MEQNAKLTFEATGTRLVVENGEVAMTGTSAQLRQDPRVRRIYLGL</sequence>
<proteinExistence type="predicted"/>
<reference evidence="1 2" key="1">
    <citation type="submission" date="2018-05" db="EMBL/GenBank/DDBJ databases">
        <title>Micromonosporas from Atacama Desert.</title>
        <authorList>
            <person name="Carro L."/>
            <person name="Golinska P."/>
            <person name="Klenk H.-P."/>
            <person name="Goodfellow M."/>
        </authorList>
    </citation>
    <scope>NUCLEOTIDE SEQUENCE [LARGE SCALE GENOMIC DNA]</scope>
    <source>
        <strain evidence="1 2">4G51</strain>
    </source>
</reference>
<dbReference type="RefSeq" id="WP_109802424.1">
    <property type="nucleotide sequence ID" value="NZ_QGKS01000235.1"/>
</dbReference>